<dbReference type="EMBL" id="JAYMFF010000002">
    <property type="protein sequence ID" value="MEC4175180.1"/>
    <property type="molecule type" value="Genomic_DNA"/>
</dbReference>
<feature type="binding site" evidence="6">
    <location>
        <begin position="115"/>
        <end position="116"/>
    </location>
    <ligand>
        <name>S-adenosyl-L-methionine</name>
        <dbReference type="ChEBI" id="CHEBI:59789"/>
    </ligand>
</feature>
<dbReference type="PANTHER" id="PTHR31760">
    <property type="entry name" value="S-ADENOSYL-L-METHIONINE-DEPENDENT METHYLTRANSFERASES SUPERFAMILY PROTEIN"/>
    <property type="match status" value="1"/>
</dbReference>
<evidence type="ECO:0000256" key="4">
    <source>
        <dbReference type="ARBA" id="ARBA00022679"/>
    </source>
</evidence>
<accession>A0ABU6IFG5</accession>
<evidence type="ECO:0000256" key="6">
    <source>
        <dbReference type="HAMAP-Rule" id="MF_00074"/>
    </source>
</evidence>
<dbReference type="InterPro" id="IPR029063">
    <property type="entry name" value="SAM-dependent_MTases_sf"/>
</dbReference>
<proteinExistence type="inferred from homology"/>
<keyword evidence="5 6" id="KW-0949">S-adenosyl-L-methionine</keyword>
<comment type="caution">
    <text evidence="6">Lacks conserved residue(s) required for the propagation of feature annotation.</text>
</comment>
<evidence type="ECO:0000256" key="2">
    <source>
        <dbReference type="ARBA" id="ARBA00022552"/>
    </source>
</evidence>
<gene>
    <name evidence="6 7" type="primary">rsmG</name>
    <name evidence="7" type="ORF">VIN30_01800</name>
</gene>
<reference evidence="7 8" key="1">
    <citation type="submission" date="2024-01" db="EMBL/GenBank/DDBJ databases">
        <title>novel species in genus Adlercreutzia.</title>
        <authorList>
            <person name="Liu X."/>
        </authorList>
    </citation>
    <scope>NUCLEOTIDE SEQUENCE [LARGE SCALE GENOMIC DNA]</scope>
    <source>
        <strain evidence="7 8">R7</strain>
    </source>
</reference>
<keyword evidence="3 6" id="KW-0489">Methyltransferase</keyword>
<feature type="binding site" evidence="6">
    <location>
        <position position="69"/>
    </location>
    <ligand>
        <name>S-adenosyl-L-methionine</name>
        <dbReference type="ChEBI" id="CHEBI:59789"/>
    </ligand>
</feature>
<dbReference type="InterPro" id="IPR003682">
    <property type="entry name" value="rRNA_ssu_MeTfrase_G"/>
</dbReference>
<feature type="binding site" evidence="6">
    <location>
        <position position="132"/>
    </location>
    <ligand>
        <name>S-adenosyl-L-methionine</name>
        <dbReference type="ChEBI" id="CHEBI:59789"/>
    </ligand>
</feature>
<dbReference type="PIRSF" id="PIRSF003078">
    <property type="entry name" value="GidB"/>
    <property type="match status" value="1"/>
</dbReference>
<dbReference type="Pfam" id="PF02527">
    <property type="entry name" value="GidB"/>
    <property type="match status" value="1"/>
</dbReference>
<dbReference type="PANTHER" id="PTHR31760:SF0">
    <property type="entry name" value="S-ADENOSYL-L-METHIONINE-DEPENDENT METHYLTRANSFERASES SUPERFAMILY PROTEIN"/>
    <property type="match status" value="1"/>
</dbReference>
<evidence type="ECO:0000256" key="5">
    <source>
        <dbReference type="ARBA" id="ARBA00022691"/>
    </source>
</evidence>
<evidence type="ECO:0000313" key="8">
    <source>
        <dbReference type="Proteomes" id="UP001349994"/>
    </source>
</evidence>
<evidence type="ECO:0000313" key="7">
    <source>
        <dbReference type="EMBL" id="MEC4175180.1"/>
    </source>
</evidence>
<name>A0ABU6IFG5_9ACTN</name>
<feature type="binding site" evidence="6">
    <location>
        <position position="64"/>
    </location>
    <ligand>
        <name>S-adenosyl-L-methionine</name>
        <dbReference type="ChEBI" id="CHEBI:59789"/>
    </ligand>
</feature>
<evidence type="ECO:0000256" key="3">
    <source>
        <dbReference type="ARBA" id="ARBA00022603"/>
    </source>
</evidence>
<comment type="subcellular location">
    <subcellularLocation>
        <location evidence="6">Cytoplasm</location>
    </subcellularLocation>
</comment>
<dbReference type="Proteomes" id="UP001349994">
    <property type="component" value="Unassembled WGS sequence"/>
</dbReference>
<dbReference type="HAMAP" id="MF_00074">
    <property type="entry name" value="16SrRNA_methyltr_G"/>
    <property type="match status" value="1"/>
</dbReference>
<comment type="function">
    <text evidence="6">Specifically methylates the N7 position of a guanine in 16S rRNA.</text>
</comment>
<dbReference type="GO" id="GO:0008168">
    <property type="term" value="F:methyltransferase activity"/>
    <property type="evidence" value="ECO:0007669"/>
    <property type="project" value="UniProtKB-KW"/>
</dbReference>
<protein>
    <recommendedName>
        <fullName evidence="6">Ribosomal RNA small subunit methyltransferase G</fullName>
        <ecNumber evidence="6">2.1.1.-</ecNumber>
    </recommendedName>
    <alternativeName>
        <fullName evidence="6">16S rRNA 7-methylguanosine methyltransferase</fullName>
        <shortName evidence="6">16S rRNA m7G methyltransferase</shortName>
    </alternativeName>
</protein>
<sequence length="226" mass="24519">MAMSEHMVNDLAQQYLDLVLEANKSINLTRITDRDEAEMLHLEDSLVGLDEVNEAPAGLYGDLGSGGGFPGVPLALATGRETVLVDSVKKKMAVVSQLIDQLGLSNQITTCGDRIEDLALDRPGSFSVLTARALSRLVSLLELSSPLLVRGGRLVCYKAQVSDEELNEALAVQDLLGMKLISERKTLLSDGETARTILVFEKMARARLKLPRRVGAAQKTPLKPRP</sequence>
<keyword evidence="1 6" id="KW-0963">Cytoplasm</keyword>
<keyword evidence="4 6" id="KW-0808">Transferase</keyword>
<dbReference type="EC" id="2.1.1.-" evidence="6"/>
<organism evidence="7 8">
    <name type="scientific">Adlercreutzia wanghongyangiae</name>
    <dbReference type="NCBI Taxonomy" id="3111451"/>
    <lineage>
        <taxon>Bacteria</taxon>
        <taxon>Bacillati</taxon>
        <taxon>Actinomycetota</taxon>
        <taxon>Coriobacteriia</taxon>
        <taxon>Eggerthellales</taxon>
        <taxon>Eggerthellaceae</taxon>
        <taxon>Adlercreutzia</taxon>
    </lineage>
</organism>
<keyword evidence="2 6" id="KW-0698">rRNA processing</keyword>
<comment type="similarity">
    <text evidence="6">Belongs to the methyltransferase superfamily. RNA methyltransferase RsmG family.</text>
</comment>
<dbReference type="NCBIfam" id="TIGR00138">
    <property type="entry name" value="rsmG_gidB"/>
    <property type="match status" value="1"/>
</dbReference>
<keyword evidence="8" id="KW-1185">Reference proteome</keyword>
<dbReference type="RefSeq" id="WP_338208800.1">
    <property type="nucleotide sequence ID" value="NZ_JAYMFF010000002.1"/>
</dbReference>
<comment type="caution">
    <text evidence="7">The sequence shown here is derived from an EMBL/GenBank/DDBJ whole genome shotgun (WGS) entry which is preliminary data.</text>
</comment>
<dbReference type="Gene3D" id="3.40.50.150">
    <property type="entry name" value="Vaccinia Virus protein VP39"/>
    <property type="match status" value="1"/>
</dbReference>
<dbReference type="SUPFAM" id="SSF53335">
    <property type="entry name" value="S-adenosyl-L-methionine-dependent methyltransferases"/>
    <property type="match status" value="1"/>
</dbReference>
<dbReference type="GO" id="GO:0032259">
    <property type="term" value="P:methylation"/>
    <property type="evidence" value="ECO:0007669"/>
    <property type="project" value="UniProtKB-KW"/>
</dbReference>
<evidence type="ECO:0000256" key="1">
    <source>
        <dbReference type="ARBA" id="ARBA00022490"/>
    </source>
</evidence>